<keyword evidence="1" id="KW-0677">Repeat</keyword>
<dbReference type="Gene3D" id="3.40.50.300">
    <property type="entry name" value="P-loop containing nucleotide triphosphate hydrolases"/>
    <property type="match status" value="2"/>
</dbReference>
<evidence type="ECO:0000256" key="3">
    <source>
        <dbReference type="ARBA" id="ARBA00022840"/>
    </source>
</evidence>
<evidence type="ECO:0000256" key="2">
    <source>
        <dbReference type="ARBA" id="ARBA00022741"/>
    </source>
</evidence>
<name>A0ABW5RF87_9MICO</name>
<protein>
    <submittedName>
        <fullName evidence="6">ABC-F family ATP-binding cassette domain-containing protein</fullName>
    </submittedName>
</protein>
<dbReference type="Proteomes" id="UP001597453">
    <property type="component" value="Unassembled WGS sequence"/>
</dbReference>
<keyword evidence="4" id="KW-0175">Coiled coil</keyword>
<dbReference type="InterPro" id="IPR003593">
    <property type="entry name" value="AAA+_ATPase"/>
</dbReference>
<comment type="caution">
    <text evidence="6">The sequence shown here is derived from an EMBL/GenBank/DDBJ whole genome shotgun (WGS) entry which is preliminary data.</text>
</comment>
<reference evidence="7" key="1">
    <citation type="journal article" date="2019" name="Int. J. Syst. Evol. Microbiol.">
        <title>The Global Catalogue of Microorganisms (GCM) 10K type strain sequencing project: providing services to taxonomists for standard genome sequencing and annotation.</title>
        <authorList>
            <consortium name="The Broad Institute Genomics Platform"/>
            <consortium name="The Broad Institute Genome Sequencing Center for Infectious Disease"/>
            <person name="Wu L."/>
            <person name="Ma J."/>
        </authorList>
    </citation>
    <scope>NUCLEOTIDE SEQUENCE [LARGE SCALE GENOMIC DNA]</scope>
    <source>
        <strain evidence="7">TISTR 1511</strain>
    </source>
</reference>
<evidence type="ECO:0000313" key="6">
    <source>
        <dbReference type="EMBL" id="MFD2673723.1"/>
    </source>
</evidence>
<dbReference type="RefSeq" id="WP_083524412.1">
    <property type="nucleotide sequence ID" value="NZ_JBHUNF010000001.1"/>
</dbReference>
<sequence length="515" mass="54959">MSITFNNCSFQFAASEPMLFDGINLTLSARQTGIIGRNGSGKSTLLKCIAGELQPTSGTIRVRGSVARLPQDLLQLDDRTIASVLGVEPVIAALDRIGAGSVNPADYNAVGDDWDVRARAEAIIARRIPSLALDGVLERPTSTCSGGELVQLGLAALELSGATIALLDEPTNNLDARARAALKESLASWPGQVVVVSHDTELLNTMDEIVELHDGTASVYGGNYELYVAERQAAQDAALRAERDARADVRRQERERQQVETALARRANRGARLAANKRASGMAMGNWKNNAERTRGSERNQAAGKVQAAKARLASAAAAVRDDDSIRIPIITPLSTANRHLLDLVGTNQTLSMRTGERWALIGDNGVGKSTLLKQSLANAPRTHAGVLDQRLELPEGTVFDVVSAAAPDRPPHDTHALLAKFLFRGDTVNRPVSLCSGGERFRVALARVLLADPPPELLVLDEPSNNLDTESVAQLVSALASYRGALLIVSHDEGLLAQLGLHRTVELHADGALV</sequence>
<dbReference type="SMART" id="SM00382">
    <property type="entry name" value="AAA"/>
    <property type="match status" value="2"/>
</dbReference>
<keyword evidence="2" id="KW-0547">Nucleotide-binding</keyword>
<dbReference type="GO" id="GO:0005524">
    <property type="term" value="F:ATP binding"/>
    <property type="evidence" value="ECO:0007669"/>
    <property type="project" value="UniProtKB-KW"/>
</dbReference>
<dbReference type="SUPFAM" id="SSF52540">
    <property type="entry name" value="P-loop containing nucleoside triphosphate hydrolases"/>
    <property type="match status" value="2"/>
</dbReference>
<dbReference type="PANTHER" id="PTHR19211">
    <property type="entry name" value="ATP-BINDING TRANSPORT PROTEIN-RELATED"/>
    <property type="match status" value="1"/>
</dbReference>
<keyword evidence="7" id="KW-1185">Reference proteome</keyword>
<evidence type="ECO:0000256" key="4">
    <source>
        <dbReference type="SAM" id="Coils"/>
    </source>
</evidence>
<dbReference type="InterPro" id="IPR003439">
    <property type="entry name" value="ABC_transporter-like_ATP-bd"/>
</dbReference>
<dbReference type="InterPro" id="IPR050611">
    <property type="entry name" value="ABCF"/>
</dbReference>
<evidence type="ECO:0000259" key="5">
    <source>
        <dbReference type="PROSITE" id="PS50893"/>
    </source>
</evidence>
<dbReference type="PANTHER" id="PTHR19211:SF6">
    <property type="entry name" value="BLL7188 PROTEIN"/>
    <property type="match status" value="1"/>
</dbReference>
<keyword evidence="3 6" id="KW-0067">ATP-binding</keyword>
<feature type="coiled-coil region" evidence="4">
    <location>
        <begin position="242"/>
        <end position="269"/>
    </location>
</feature>
<dbReference type="PROSITE" id="PS50893">
    <property type="entry name" value="ABC_TRANSPORTER_2"/>
    <property type="match status" value="1"/>
</dbReference>
<evidence type="ECO:0000256" key="1">
    <source>
        <dbReference type="ARBA" id="ARBA00022737"/>
    </source>
</evidence>
<dbReference type="InterPro" id="IPR027417">
    <property type="entry name" value="P-loop_NTPase"/>
</dbReference>
<dbReference type="CDD" id="cd03221">
    <property type="entry name" value="ABCF_EF-3"/>
    <property type="match status" value="1"/>
</dbReference>
<gene>
    <name evidence="6" type="ORF">ACFSUQ_00160</name>
</gene>
<organism evidence="6 7">
    <name type="scientific">Gulosibacter bifidus</name>
    <dbReference type="NCBI Taxonomy" id="272239"/>
    <lineage>
        <taxon>Bacteria</taxon>
        <taxon>Bacillati</taxon>
        <taxon>Actinomycetota</taxon>
        <taxon>Actinomycetes</taxon>
        <taxon>Micrococcales</taxon>
        <taxon>Microbacteriaceae</taxon>
        <taxon>Gulosibacter</taxon>
    </lineage>
</organism>
<accession>A0ABW5RF87</accession>
<dbReference type="Pfam" id="PF00005">
    <property type="entry name" value="ABC_tran"/>
    <property type="match status" value="2"/>
</dbReference>
<dbReference type="EMBL" id="JBHUNF010000001">
    <property type="protein sequence ID" value="MFD2673723.1"/>
    <property type="molecule type" value="Genomic_DNA"/>
</dbReference>
<feature type="domain" description="ABC transporter" evidence="5">
    <location>
        <begin position="3"/>
        <end position="239"/>
    </location>
</feature>
<evidence type="ECO:0000313" key="7">
    <source>
        <dbReference type="Proteomes" id="UP001597453"/>
    </source>
</evidence>
<proteinExistence type="predicted"/>